<reference evidence="1 2" key="1">
    <citation type="submission" date="2024-02" db="EMBL/GenBank/DDBJ databases">
        <title>De novo assembly and annotation of 12 fungi associated with fruit tree decline syndrome in Ontario, Canada.</title>
        <authorList>
            <person name="Sulman M."/>
            <person name="Ellouze W."/>
            <person name="Ilyukhin E."/>
        </authorList>
    </citation>
    <scope>NUCLEOTIDE SEQUENCE [LARGE SCALE GENOMIC DNA]</scope>
    <source>
        <strain evidence="1 2">M1-105</strain>
    </source>
</reference>
<keyword evidence="2" id="KW-1185">Reference proteome</keyword>
<dbReference type="Proteomes" id="UP001521116">
    <property type="component" value="Unassembled WGS sequence"/>
</dbReference>
<name>A0ABR3T615_9PEZI</name>
<accession>A0ABR3T615</accession>
<dbReference type="Pfam" id="PF12006">
    <property type="entry name" value="DUF3500"/>
    <property type="match status" value="1"/>
</dbReference>
<dbReference type="InterPro" id="IPR021889">
    <property type="entry name" value="DUF3500"/>
</dbReference>
<dbReference type="PANTHER" id="PTHR37489">
    <property type="entry name" value="DUF3500 DOMAIN-CONTAINING PROTEIN"/>
    <property type="match status" value="1"/>
</dbReference>
<gene>
    <name evidence="1" type="ORF">SLS56_002300</name>
</gene>
<proteinExistence type="predicted"/>
<comment type="caution">
    <text evidence="1">The sequence shown here is derived from an EMBL/GenBank/DDBJ whole genome shotgun (WGS) entry which is preliminary data.</text>
</comment>
<organism evidence="1 2">
    <name type="scientific">Neofusicoccum ribis</name>
    <dbReference type="NCBI Taxonomy" id="45134"/>
    <lineage>
        <taxon>Eukaryota</taxon>
        <taxon>Fungi</taxon>
        <taxon>Dikarya</taxon>
        <taxon>Ascomycota</taxon>
        <taxon>Pezizomycotina</taxon>
        <taxon>Dothideomycetes</taxon>
        <taxon>Dothideomycetes incertae sedis</taxon>
        <taxon>Botryosphaeriales</taxon>
        <taxon>Botryosphaeriaceae</taxon>
        <taxon>Neofusicoccum</taxon>
    </lineage>
</organism>
<protein>
    <recommendedName>
        <fullName evidence="3">DUF3500 domain-containing protein</fullName>
    </recommendedName>
</protein>
<dbReference type="PANTHER" id="PTHR37489:SF1">
    <property type="entry name" value="DUF3500 DOMAIN-CONTAINING PROTEIN"/>
    <property type="match status" value="1"/>
</dbReference>
<sequence length="426" mass="47844">MSSSKTAYHRYVPDPEWSRFGNVDTTDPYKYSRAIVNAPNFEPQLSTWLARLQGPFRGITVDGTPRENLYRLRDEGAPTAAMRSSRDTDAKTEQVAAANALLGALSLWQRQKAVHSLDSEEWRKWANPEFIIFDCGIRLEHLGQHQIDLVHELLRQSLGEKGFAKVRGATKTNRFLGEIANKRAILNEGSYHLMLFGAPSATEPWGYTLTGHHLSLNIFVVGPQMTISPVFIGAEPSIIDAGPDKGIELCSNESRLGLQLMQSLSPKQQRLAQVYAQMNDPAMPPDRWNIADQRHVAGAFSDNRVIPYEGICAAALSASQQEALFSTIEAFLELLPLGPLEARLQQVRKHVDTTWFSWIGGFGDDDPFYYRVQSPVVLVELDNHSGVFLTNEEPAKYHIHTIVRTPNGNDYARELVRQYREQKKSG</sequence>
<dbReference type="EMBL" id="JAJVDC020000015">
    <property type="protein sequence ID" value="KAL1634606.1"/>
    <property type="molecule type" value="Genomic_DNA"/>
</dbReference>
<evidence type="ECO:0000313" key="1">
    <source>
        <dbReference type="EMBL" id="KAL1634606.1"/>
    </source>
</evidence>
<evidence type="ECO:0000313" key="2">
    <source>
        <dbReference type="Proteomes" id="UP001521116"/>
    </source>
</evidence>
<evidence type="ECO:0008006" key="3">
    <source>
        <dbReference type="Google" id="ProtNLM"/>
    </source>
</evidence>